<dbReference type="Pfam" id="PF00392">
    <property type="entry name" value="GntR"/>
    <property type="match status" value="1"/>
</dbReference>
<keyword evidence="2 5" id="KW-0238">DNA-binding</keyword>
<reference evidence="5 7" key="1">
    <citation type="submission" date="2017-01" db="EMBL/GenBank/DDBJ databases">
        <authorList>
            <person name="Varghese N."/>
            <person name="Submissions S."/>
        </authorList>
    </citation>
    <scope>NUCLEOTIDE SEQUENCE [LARGE SCALE GENOMIC DNA]</scope>
    <source>
        <strain evidence="5 7">DSM 18447</strain>
    </source>
</reference>
<dbReference type="PROSITE" id="PS50949">
    <property type="entry name" value="HTH_GNTR"/>
    <property type="match status" value="1"/>
</dbReference>
<dbReference type="InterPro" id="IPR036390">
    <property type="entry name" value="WH_DNA-bd_sf"/>
</dbReference>
<gene>
    <name evidence="6" type="ORF">JHX88_16310</name>
    <name evidence="5" type="ORF">SAMN05421772_10432</name>
</gene>
<evidence type="ECO:0000256" key="2">
    <source>
        <dbReference type="ARBA" id="ARBA00023125"/>
    </source>
</evidence>
<organism evidence="5 7">
    <name type="scientific">Paracoccus saliphilus</name>
    <dbReference type="NCBI Taxonomy" id="405559"/>
    <lineage>
        <taxon>Bacteria</taxon>
        <taxon>Pseudomonadati</taxon>
        <taxon>Pseudomonadota</taxon>
        <taxon>Alphaproteobacteria</taxon>
        <taxon>Rhodobacterales</taxon>
        <taxon>Paracoccaceae</taxon>
        <taxon>Paracoccus</taxon>
    </lineage>
</organism>
<accession>A0AA45W3G0</accession>
<evidence type="ECO:0000313" key="7">
    <source>
        <dbReference type="Proteomes" id="UP000186216"/>
    </source>
</evidence>
<dbReference type="PANTHER" id="PTHR43537">
    <property type="entry name" value="TRANSCRIPTIONAL REGULATOR, GNTR FAMILY"/>
    <property type="match status" value="1"/>
</dbReference>
<dbReference type="SUPFAM" id="SSF48008">
    <property type="entry name" value="GntR ligand-binding domain-like"/>
    <property type="match status" value="1"/>
</dbReference>
<dbReference type="EMBL" id="FTOU01000004">
    <property type="protein sequence ID" value="SIS75435.1"/>
    <property type="molecule type" value="Genomic_DNA"/>
</dbReference>
<dbReference type="InterPro" id="IPR011711">
    <property type="entry name" value="GntR_C"/>
</dbReference>
<dbReference type="Gene3D" id="1.20.120.530">
    <property type="entry name" value="GntR ligand-binding domain-like"/>
    <property type="match status" value="1"/>
</dbReference>
<dbReference type="Pfam" id="PF07729">
    <property type="entry name" value="FCD"/>
    <property type="match status" value="1"/>
</dbReference>
<dbReference type="PRINTS" id="PR00035">
    <property type="entry name" value="HTHGNTR"/>
</dbReference>
<dbReference type="Gene3D" id="1.10.10.10">
    <property type="entry name" value="Winged helix-like DNA-binding domain superfamily/Winged helix DNA-binding domain"/>
    <property type="match status" value="1"/>
</dbReference>
<dbReference type="InterPro" id="IPR000524">
    <property type="entry name" value="Tscrpt_reg_HTH_GntR"/>
</dbReference>
<dbReference type="GO" id="GO:0003700">
    <property type="term" value="F:DNA-binding transcription factor activity"/>
    <property type="evidence" value="ECO:0007669"/>
    <property type="project" value="InterPro"/>
</dbReference>
<dbReference type="RefSeq" id="WP_076524631.1">
    <property type="nucleotide sequence ID" value="NZ_CP067140.1"/>
</dbReference>
<dbReference type="PANTHER" id="PTHR43537:SF49">
    <property type="entry name" value="TRANSCRIPTIONAL REGULATORY PROTEIN"/>
    <property type="match status" value="1"/>
</dbReference>
<dbReference type="SMART" id="SM00345">
    <property type="entry name" value="HTH_GNTR"/>
    <property type="match status" value="1"/>
</dbReference>
<dbReference type="Proteomes" id="UP001215549">
    <property type="component" value="Chromosome"/>
</dbReference>
<evidence type="ECO:0000313" key="6">
    <source>
        <dbReference type="EMBL" id="WCR02418.1"/>
    </source>
</evidence>
<evidence type="ECO:0000256" key="1">
    <source>
        <dbReference type="ARBA" id="ARBA00023015"/>
    </source>
</evidence>
<reference evidence="6 8" key="2">
    <citation type="submission" date="2021-01" db="EMBL/GenBank/DDBJ databases">
        <title>Biogeographic distribution of Paracoccus.</title>
        <authorList>
            <person name="Hollensteiner J."/>
            <person name="Leineberger J."/>
            <person name="Brinkhoff T."/>
            <person name="Daniel R."/>
        </authorList>
    </citation>
    <scope>NUCLEOTIDE SEQUENCE [LARGE SCALE GENOMIC DNA]</scope>
    <source>
        <strain evidence="6 8">DSM 18447</strain>
    </source>
</reference>
<keyword evidence="1" id="KW-0805">Transcription regulation</keyword>
<keyword evidence="3" id="KW-0804">Transcription</keyword>
<dbReference type="InterPro" id="IPR008920">
    <property type="entry name" value="TF_FadR/GntR_C"/>
</dbReference>
<dbReference type="InterPro" id="IPR036388">
    <property type="entry name" value="WH-like_DNA-bd_sf"/>
</dbReference>
<evidence type="ECO:0000313" key="5">
    <source>
        <dbReference type="EMBL" id="SIS75435.1"/>
    </source>
</evidence>
<name>A0AA45W3G0_9RHOB</name>
<sequence length="245" mass="28391">MRSKPKTRWPPALDESEPELILKSFTEEPNYKTRIYGMLKQAIIGMDIYGVSEDTWLDEQQLAERLGVSRTPIREALAMLEQQGFVKSVPRRGIIVLRKTKREVMDMIHIWAAIESMAARIIMLNASKRDIGRLRKIFEKFHHGHAPKDYLSEYSEANLLFHQTLIQMTGSPTFQEMTEDIVLHVRGIRKITIGYHDRAKQSIRDHLAIIDALEKRQVERAEKLCRDHTLGLATYVEKHGQGLFD</sequence>
<proteinExistence type="predicted"/>
<dbReference type="Proteomes" id="UP000186216">
    <property type="component" value="Unassembled WGS sequence"/>
</dbReference>
<protein>
    <submittedName>
        <fullName evidence="5">DNA-binding transcriptional regulator, GntR family</fullName>
    </submittedName>
    <submittedName>
        <fullName evidence="6">GntR family transcriptional regulator</fullName>
    </submittedName>
</protein>
<dbReference type="SUPFAM" id="SSF46785">
    <property type="entry name" value="Winged helix' DNA-binding domain"/>
    <property type="match status" value="1"/>
</dbReference>
<dbReference type="EMBL" id="CP067140">
    <property type="protein sequence ID" value="WCR02418.1"/>
    <property type="molecule type" value="Genomic_DNA"/>
</dbReference>
<dbReference type="AlphaFoldDB" id="A0AA45W3G0"/>
<keyword evidence="8" id="KW-1185">Reference proteome</keyword>
<feature type="domain" description="HTH gntR-type" evidence="4">
    <location>
        <begin position="29"/>
        <end position="99"/>
    </location>
</feature>
<evidence type="ECO:0000256" key="3">
    <source>
        <dbReference type="ARBA" id="ARBA00023163"/>
    </source>
</evidence>
<dbReference type="GO" id="GO:0003677">
    <property type="term" value="F:DNA binding"/>
    <property type="evidence" value="ECO:0007669"/>
    <property type="project" value="UniProtKB-KW"/>
</dbReference>
<evidence type="ECO:0000259" key="4">
    <source>
        <dbReference type="PROSITE" id="PS50949"/>
    </source>
</evidence>
<dbReference type="CDD" id="cd07377">
    <property type="entry name" value="WHTH_GntR"/>
    <property type="match status" value="1"/>
</dbReference>
<dbReference type="SMART" id="SM00895">
    <property type="entry name" value="FCD"/>
    <property type="match status" value="1"/>
</dbReference>
<evidence type="ECO:0000313" key="8">
    <source>
        <dbReference type="Proteomes" id="UP001215549"/>
    </source>
</evidence>